<evidence type="ECO:0000256" key="3">
    <source>
        <dbReference type="SAM" id="Phobius"/>
    </source>
</evidence>
<keyword evidence="3" id="KW-1133">Transmembrane helix</keyword>
<dbReference type="PROSITE" id="PS00061">
    <property type="entry name" value="ADH_SHORT"/>
    <property type="match status" value="1"/>
</dbReference>
<evidence type="ECO:0000313" key="5">
    <source>
        <dbReference type="Proteomes" id="UP000054558"/>
    </source>
</evidence>
<evidence type="ECO:0000256" key="1">
    <source>
        <dbReference type="ARBA" id="ARBA00006484"/>
    </source>
</evidence>
<keyword evidence="2" id="KW-0560">Oxidoreductase</keyword>
<evidence type="ECO:0000256" key="2">
    <source>
        <dbReference type="ARBA" id="ARBA00023002"/>
    </source>
</evidence>
<feature type="transmembrane region" description="Helical" evidence="3">
    <location>
        <begin position="22"/>
        <end position="41"/>
    </location>
</feature>
<evidence type="ECO:0000313" key="4">
    <source>
        <dbReference type="EMBL" id="GAQ85362.1"/>
    </source>
</evidence>
<dbReference type="InterPro" id="IPR020904">
    <property type="entry name" value="Sc_DH/Rdtase_CS"/>
</dbReference>
<dbReference type="PANTHER" id="PTHR24320:SF148">
    <property type="entry name" value="NAD(P)-BINDING ROSSMANN-FOLD SUPERFAMILY PROTEIN"/>
    <property type="match status" value="1"/>
</dbReference>
<organism evidence="4 5">
    <name type="scientific">Klebsormidium nitens</name>
    <name type="common">Green alga</name>
    <name type="synonym">Ulothrix nitens</name>
    <dbReference type="NCBI Taxonomy" id="105231"/>
    <lineage>
        <taxon>Eukaryota</taxon>
        <taxon>Viridiplantae</taxon>
        <taxon>Streptophyta</taxon>
        <taxon>Klebsormidiophyceae</taxon>
        <taxon>Klebsormidiales</taxon>
        <taxon>Klebsormidiaceae</taxon>
        <taxon>Klebsormidium</taxon>
    </lineage>
</organism>
<reference evidence="4 5" key="1">
    <citation type="journal article" date="2014" name="Nat. Commun.">
        <title>Klebsormidium flaccidum genome reveals primary factors for plant terrestrial adaptation.</title>
        <authorList>
            <person name="Hori K."/>
            <person name="Maruyama F."/>
            <person name="Fujisawa T."/>
            <person name="Togashi T."/>
            <person name="Yamamoto N."/>
            <person name="Seo M."/>
            <person name="Sato S."/>
            <person name="Yamada T."/>
            <person name="Mori H."/>
            <person name="Tajima N."/>
            <person name="Moriyama T."/>
            <person name="Ikeuchi M."/>
            <person name="Watanabe M."/>
            <person name="Wada H."/>
            <person name="Kobayashi K."/>
            <person name="Saito M."/>
            <person name="Masuda T."/>
            <person name="Sasaki-Sekimoto Y."/>
            <person name="Mashiguchi K."/>
            <person name="Awai K."/>
            <person name="Shimojima M."/>
            <person name="Masuda S."/>
            <person name="Iwai M."/>
            <person name="Nobusawa T."/>
            <person name="Narise T."/>
            <person name="Kondo S."/>
            <person name="Saito H."/>
            <person name="Sato R."/>
            <person name="Murakawa M."/>
            <person name="Ihara Y."/>
            <person name="Oshima-Yamada Y."/>
            <person name="Ohtaka K."/>
            <person name="Satoh M."/>
            <person name="Sonobe K."/>
            <person name="Ishii M."/>
            <person name="Ohtani R."/>
            <person name="Kanamori-Sato M."/>
            <person name="Honoki R."/>
            <person name="Miyazaki D."/>
            <person name="Mochizuki H."/>
            <person name="Umetsu J."/>
            <person name="Higashi K."/>
            <person name="Shibata D."/>
            <person name="Kamiya Y."/>
            <person name="Sato N."/>
            <person name="Nakamura Y."/>
            <person name="Tabata S."/>
            <person name="Ida S."/>
            <person name="Kurokawa K."/>
            <person name="Ohta H."/>
        </authorList>
    </citation>
    <scope>NUCLEOTIDE SEQUENCE [LARGE SCALE GENOMIC DNA]</scope>
    <source>
        <strain evidence="4 5">NIES-2285</strain>
    </source>
</reference>
<keyword evidence="5" id="KW-1185">Reference proteome</keyword>
<dbReference type="SUPFAM" id="SSF51735">
    <property type="entry name" value="NAD(P)-binding Rossmann-fold domains"/>
    <property type="match status" value="1"/>
</dbReference>
<dbReference type="STRING" id="105231.A0A1Y1I5X9"/>
<dbReference type="OMA" id="HEVWEKT"/>
<sequence>MEPSDITSFLQAALAPDEIVKFLFRAWLIIVGLFWNTWAVLAQRWQTRRWKQTPDAVHPYFTRGRNFIVTGPTSGIGKETAKELALCGANVVLACRDVSAGQKVLSEIKKEGKKHKVEVNVEVVHLDLRSFMSVRAFAHEWEQRGQPLHCLINNAGVFIRGLNWAPITEEGFEEHFQVNFLAPALLSLLLLPSLLQGAPSRIVNITSEGHKLVTTVDLEGMRRGKGKHWYAWSMFGAYCQSKLASTIFSIELHRRLPSTAHTEVVAMHPGFCGTEGIRNFLWVVQWFYKALGPLLGIFLTCNEGARGPLFAATSPVVVAQARRLRALQSRKGPYYNAGGYAETVGPQAQDPRLAAELWDETMHILNLPTDYVERKVSAHLKSRPETAGREAEMIEAEAMNVTLPEENTGWSRLVGYVPQSWFKWVKWVKWL</sequence>
<proteinExistence type="inferred from homology"/>
<dbReference type="PRINTS" id="PR00081">
    <property type="entry name" value="GDHRDH"/>
</dbReference>
<gene>
    <name evidence="4" type="ORF">KFL_002310180</name>
</gene>
<dbReference type="GO" id="GO:0016491">
    <property type="term" value="F:oxidoreductase activity"/>
    <property type="evidence" value="ECO:0007669"/>
    <property type="project" value="UniProtKB-KW"/>
</dbReference>
<dbReference type="InterPro" id="IPR036291">
    <property type="entry name" value="NAD(P)-bd_dom_sf"/>
</dbReference>
<dbReference type="Proteomes" id="UP000054558">
    <property type="component" value="Unassembled WGS sequence"/>
</dbReference>
<dbReference type="EMBL" id="DF237180">
    <property type="protein sequence ID" value="GAQ85362.1"/>
    <property type="molecule type" value="Genomic_DNA"/>
</dbReference>
<name>A0A1Y1I5X9_KLENI</name>
<dbReference type="PANTHER" id="PTHR24320">
    <property type="entry name" value="RETINOL DEHYDROGENASE"/>
    <property type="match status" value="1"/>
</dbReference>
<comment type="similarity">
    <text evidence="1">Belongs to the short-chain dehydrogenases/reductases (SDR) family.</text>
</comment>
<dbReference type="AlphaFoldDB" id="A0A1Y1I5X9"/>
<dbReference type="InterPro" id="IPR002347">
    <property type="entry name" value="SDR_fam"/>
</dbReference>
<keyword evidence="3" id="KW-0812">Transmembrane</keyword>
<dbReference type="Pfam" id="PF00106">
    <property type="entry name" value="adh_short"/>
    <property type="match status" value="1"/>
</dbReference>
<dbReference type="Gene3D" id="3.40.50.720">
    <property type="entry name" value="NAD(P)-binding Rossmann-like Domain"/>
    <property type="match status" value="1"/>
</dbReference>
<accession>A0A1Y1I5X9</accession>
<protein>
    <submittedName>
        <fullName evidence="4">NAD(P)-binding Rossmann-fold superfamily protein</fullName>
    </submittedName>
</protein>
<keyword evidence="3" id="KW-0472">Membrane</keyword>
<dbReference type="OrthoDB" id="191139at2759"/>